<dbReference type="Pfam" id="PF13328">
    <property type="entry name" value="HD_4"/>
    <property type="match status" value="1"/>
</dbReference>
<dbReference type="Proteomes" id="UP000197065">
    <property type="component" value="Unassembled WGS sequence"/>
</dbReference>
<dbReference type="CDD" id="cd04876">
    <property type="entry name" value="ACT_RelA-SpoT"/>
    <property type="match status" value="1"/>
</dbReference>
<proteinExistence type="inferred from homology"/>
<comment type="function">
    <text evidence="6">In eubacteria ppGpp (guanosine 3'-diphosphate 5'-diphosphate) is a mediator of the stringent response that coordinates a variety of cellular activities in response to changes in nutritional abundance.</text>
</comment>
<dbReference type="InterPro" id="IPR045865">
    <property type="entry name" value="ACT-like_dom_sf"/>
</dbReference>
<dbReference type="FunFam" id="3.30.460.10:FF:000001">
    <property type="entry name" value="GTP pyrophosphokinase RelA"/>
    <property type="match status" value="1"/>
</dbReference>
<dbReference type="InterPro" id="IPR045600">
    <property type="entry name" value="RelA/SpoT_AH_RIS"/>
</dbReference>
<dbReference type="EMBL" id="FYEH01000002">
    <property type="protein sequence ID" value="SNB61324.1"/>
    <property type="molecule type" value="Genomic_DNA"/>
</dbReference>
<sequence>MALDEAAVRADEAASAALDRPAVPPGSASFPAAMPASTPAVVKRRPIMRQYELVERVRAYDPEADEDLLNRAYVFAMKAHGSQLRASGDPYFHHPVEVAGILTGFRLDCATIATALLHDTVEDTGATLEEIDRLFGPTVARLVDGVTKLNKLELQSAQTAQAENFRKLLLAMSDDIRVLLVKLADRLHNMRTLNFIKTDEKRRRIAIETMEIYAPLAERIGMDSVRAELEDLAFGHLWPDAKASISHRLGQLRRDEVDLVQRITVELTETLAAADITAEVSGREKAAYSIWRKMERKNMSFEQLSDIMAFRVLVADVADCYAALGIIHGHYAMLPGRFKDFISTPKPNGYRSLHTTIIGPEKRKIEVQIRTLEMHEFAQLGVAAHWAYKDNAAITEGRRYRWIRELLDILEHANGPEEFLENTKLEMYEDQVFCFSPKGDLIALPRGATPVDFAYAVHSQVGDHCVGAKVDGRMVQLRYRLQNGDQVEIVTSKNAAPTAAWERFVVTGKARARIRRYLRVRQRSDFVAQGRDIMQKLAKSEHVAITDKLLERALANFTQKTVDDLLASIGEGTVGPKLVLDAVYPELKRPALPDVDQKVVPIRRKTEDQPVDKKQSPILGLPVGTAFHYAGCCHPIPGDAIIGIVRSGRSIAVHRMDCAVIGRDKELVERAIDIGWNDKGARTTRARARLALVFLNKPGALGLVSTVVGKLDANILDVRFGRRSGELLEIALDVEVTSLEHVSRIMAALRGTEGVCSVERSSS</sequence>
<keyword evidence="12" id="KW-1185">Reference proteome</keyword>
<dbReference type="SMART" id="SM00954">
    <property type="entry name" value="RelA_SpoT"/>
    <property type="match status" value="1"/>
</dbReference>
<dbReference type="Gene3D" id="3.10.20.30">
    <property type="match status" value="1"/>
</dbReference>
<dbReference type="InterPro" id="IPR003607">
    <property type="entry name" value="HD/PDEase_dom"/>
</dbReference>
<keyword evidence="11" id="KW-0808">Transferase</keyword>
<name>A0A212QPW1_9PROT</name>
<dbReference type="InterPro" id="IPR012676">
    <property type="entry name" value="TGS-like"/>
</dbReference>
<dbReference type="CDD" id="cd01668">
    <property type="entry name" value="TGS_RSH"/>
    <property type="match status" value="1"/>
</dbReference>
<dbReference type="InterPro" id="IPR006674">
    <property type="entry name" value="HD_domain"/>
</dbReference>
<comment type="similarity">
    <text evidence="6">Belongs to the relA/spoT family.</text>
</comment>
<evidence type="ECO:0000259" key="8">
    <source>
        <dbReference type="PROSITE" id="PS51671"/>
    </source>
</evidence>
<organism evidence="11 12">
    <name type="scientific">Arboricoccus pini</name>
    <dbReference type="NCBI Taxonomy" id="1963835"/>
    <lineage>
        <taxon>Bacteria</taxon>
        <taxon>Pseudomonadati</taxon>
        <taxon>Pseudomonadota</taxon>
        <taxon>Alphaproteobacteria</taxon>
        <taxon>Geminicoccales</taxon>
        <taxon>Geminicoccaceae</taxon>
        <taxon>Arboricoccus</taxon>
    </lineage>
</organism>
<dbReference type="InterPro" id="IPR004811">
    <property type="entry name" value="RelA/Spo_fam"/>
</dbReference>
<dbReference type="Gene3D" id="1.10.3210.10">
    <property type="entry name" value="Hypothetical protein af1432"/>
    <property type="match status" value="1"/>
</dbReference>
<evidence type="ECO:0000256" key="7">
    <source>
        <dbReference type="SAM" id="MobiDB-lite"/>
    </source>
</evidence>
<dbReference type="PANTHER" id="PTHR21262:SF36">
    <property type="entry name" value="BIFUNCTIONAL (P)PPGPP SYNTHASE_HYDROLASE SPOT"/>
    <property type="match status" value="1"/>
</dbReference>
<dbReference type="InterPro" id="IPR002912">
    <property type="entry name" value="ACT_dom"/>
</dbReference>
<evidence type="ECO:0000313" key="11">
    <source>
        <dbReference type="EMBL" id="SNB61324.1"/>
    </source>
</evidence>
<dbReference type="Gene3D" id="3.30.70.260">
    <property type="match status" value="1"/>
</dbReference>
<dbReference type="GO" id="GO:0016301">
    <property type="term" value="F:kinase activity"/>
    <property type="evidence" value="ECO:0007669"/>
    <property type="project" value="UniProtKB-KW"/>
</dbReference>
<evidence type="ECO:0000313" key="12">
    <source>
        <dbReference type="Proteomes" id="UP000197065"/>
    </source>
</evidence>
<evidence type="ECO:0000256" key="1">
    <source>
        <dbReference type="ARBA" id="ARBA00013251"/>
    </source>
</evidence>
<dbReference type="SUPFAM" id="SSF81271">
    <property type="entry name" value="TGS-like"/>
    <property type="match status" value="1"/>
</dbReference>
<dbReference type="Pfam" id="PF13291">
    <property type="entry name" value="ACT_4"/>
    <property type="match status" value="1"/>
</dbReference>
<dbReference type="GO" id="GO:0015949">
    <property type="term" value="P:nucleobase-containing small molecule interconversion"/>
    <property type="evidence" value="ECO:0007669"/>
    <property type="project" value="UniProtKB-ARBA"/>
</dbReference>
<feature type="domain" description="HD" evidence="9">
    <location>
        <begin position="91"/>
        <end position="190"/>
    </location>
</feature>
<evidence type="ECO:0000256" key="6">
    <source>
        <dbReference type="RuleBase" id="RU003847"/>
    </source>
</evidence>
<dbReference type="AlphaFoldDB" id="A0A212QPW1"/>
<dbReference type="PANTHER" id="PTHR21262">
    <property type="entry name" value="GUANOSINE-3',5'-BIS DIPHOSPHATE 3'-PYROPHOSPHOHYDROLASE"/>
    <property type="match status" value="1"/>
</dbReference>
<dbReference type="SUPFAM" id="SSF109604">
    <property type="entry name" value="HD-domain/PDEase-like"/>
    <property type="match status" value="1"/>
</dbReference>
<dbReference type="NCBIfam" id="TIGR00691">
    <property type="entry name" value="spoT_relA"/>
    <property type="match status" value="1"/>
</dbReference>
<dbReference type="InterPro" id="IPR012675">
    <property type="entry name" value="Beta-grasp_dom_sf"/>
</dbReference>
<dbReference type="CDD" id="cd00077">
    <property type="entry name" value="HDc"/>
    <property type="match status" value="1"/>
</dbReference>
<dbReference type="FunFam" id="3.10.20.30:FF:000002">
    <property type="entry name" value="GTP pyrophosphokinase (RelA/SpoT)"/>
    <property type="match status" value="1"/>
</dbReference>
<dbReference type="SMART" id="SM00471">
    <property type="entry name" value="HDc"/>
    <property type="match status" value="1"/>
</dbReference>
<evidence type="ECO:0000259" key="10">
    <source>
        <dbReference type="PROSITE" id="PS51880"/>
    </source>
</evidence>
<feature type="domain" description="TGS" evidence="10">
    <location>
        <begin position="426"/>
        <end position="491"/>
    </location>
</feature>
<dbReference type="SUPFAM" id="SSF55021">
    <property type="entry name" value="ACT-like"/>
    <property type="match status" value="1"/>
</dbReference>
<dbReference type="PROSITE" id="PS51671">
    <property type="entry name" value="ACT"/>
    <property type="match status" value="1"/>
</dbReference>
<dbReference type="CDD" id="cd05399">
    <property type="entry name" value="NT_Rel-Spo_like"/>
    <property type="match status" value="1"/>
</dbReference>
<dbReference type="GO" id="GO:0042594">
    <property type="term" value="P:response to starvation"/>
    <property type="evidence" value="ECO:0007669"/>
    <property type="project" value="TreeGrafter"/>
</dbReference>
<dbReference type="GO" id="GO:0008728">
    <property type="term" value="F:GTP diphosphokinase activity"/>
    <property type="evidence" value="ECO:0007669"/>
    <property type="project" value="UniProtKB-EC"/>
</dbReference>
<dbReference type="SUPFAM" id="SSF81301">
    <property type="entry name" value="Nucleotidyltransferase"/>
    <property type="match status" value="1"/>
</dbReference>
<keyword evidence="11" id="KW-0418">Kinase</keyword>
<dbReference type="EC" id="2.7.6.5" evidence="1"/>
<dbReference type="InterPro" id="IPR033655">
    <property type="entry name" value="TGS_RelA/SpoT"/>
</dbReference>
<dbReference type="PROSITE" id="PS51880">
    <property type="entry name" value="TGS"/>
    <property type="match status" value="1"/>
</dbReference>
<feature type="domain" description="ACT" evidence="8">
    <location>
        <begin position="689"/>
        <end position="763"/>
    </location>
</feature>
<evidence type="ECO:0000256" key="5">
    <source>
        <dbReference type="ARBA" id="ARBA00048244"/>
    </source>
</evidence>
<dbReference type="InterPro" id="IPR007685">
    <property type="entry name" value="RelA_SpoT"/>
</dbReference>
<feature type="region of interest" description="Disordered" evidence="7">
    <location>
        <begin position="14"/>
        <end position="35"/>
    </location>
</feature>
<accession>A0A212QPW1</accession>
<dbReference type="FunFam" id="1.10.3210.10:FF:000001">
    <property type="entry name" value="GTP pyrophosphokinase RelA"/>
    <property type="match status" value="1"/>
</dbReference>
<dbReference type="GO" id="GO:0015969">
    <property type="term" value="P:guanosine tetraphosphate metabolic process"/>
    <property type="evidence" value="ECO:0007669"/>
    <property type="project" value="InterPro"/>
</dbReference>
<evidence type="ECO:0000256" key="4">
    <source>
        <dbReference type="ARBA" id="ARBA00032407"/>
    </source>
</evidence>
<dbReference type="GO" id="GO:0008893">
    <property type="term" value="F:guanosine-3',5'-bis(diphosphate) 3'-diphosphatase activity"/>
    <property type="evidence" value="ECO:0007669"/>
    <property type="project" value="TreeGrafter"/>
</dbReference>
<dbReference type="Pfam" id="PF04607">
    <property type="entry name" value="RelA_SpoT"/>
    <property type="match status" value="1"/>
</dbReference>
<dbReference type="InterPro" id="IPR043519">
    <property type="entry name" value="NT_sf"/>
</dbReference>
<protein>
    <recommendedName>
        <fullName evidence="2">GTP pyrophosphokinase rsh</fullName>
        <ecNumber evidence="1">2.7.6.5</ecNumber>
    </recommendedName>
    <alternativeName>
        <fullName evidence="4">(p)ppGpp synthase</fullName>
    </alternativeName>
    <alternativeName>
        <fullName evidence="3">ATP:GTP 3'-pyrophosphotransferase</fullName>
    </alternativeName>
</protein>
<reference evidence="11 12" key="1">
    <citation type="submission" date="2017-06" db="EMBL/GenBank/DDBJ databases">
        <authorList>
            <person name="Kim H.J."/>
            <person name="Triplett B.A."/>
        </authorList>
    </citation>
    <scope>NUCLEOTIDE SEQUENCE [LARGE SCALE GENOMIC DNA]</scope>
    <source>
        <strain evidence="11 12">B29T1</strain>
    </source>
</reference>
<dbReference type="PROSITE" id="PS51831">
    <property type="entry name" value="HD"/>
    <property type="match status" value="1"/>
</dbReference>
<dbReference type="Gene3D" id="3.30.460.10">
    <property type="entry name" value="Beta Polymerase, domain 2"/>
    <property type="match status" value="1"/>
</dbReference>
<evidence type="ECO:0000256" key="3">
    <source>
        <dbReference type="ARBA" id="ARBA00029754"/>
    </source>
</evidence>
<dbReference type="Pfam" id="PF02824">
    <property type="entry name" value="TGS"/>
    <property type="match status" value="1"/>
</dbReference>
<evidence type="ECO:0000259" key="9">
    <source>
        <dbReference type="PROSITE" id="PS51831"/>
    </source>
</evidence>
<dbReference type="Pfam" id="PF19296">
    <property type="entry name" value="RelA_AH_RIS"/>
    <property type="match status" value="1"/>
</dbReference>
<gene>
    <name evidence="11" type="ORF">SAMN07250955_102180</name>
</gene>
<evidence type="ECO:0000256" key="2">
    <source>
        <dbReference type="ARBA" id="ARBA00014315"/>
    </source>
</evidence>
<dbReference type="InterPro" id="IPR004095">
    <property type="entry name" value="TGS"/>
</dbReference>
<comment type="catalytic activity">
    <reaction evidence="5">
        <text>GTP + ATP = guanosine 3'-diphosphate 5'-triphosphate + AMP</text>
        <dbReference type="Rhea" id="RHEA:22088"/>
        <dbReference type="ChEBI" id="CHEBI:30616"/>
        <dbReference type="ChEBI" id="CHEBI:37565"/>
        <dbReference type="ChEBI" id="CHEBI:142410"/>
        <dbReference type="ChEBI" id="CHEBI:456215"/>
        <dbReference type="EC" id="2.7.6.5"/>
    </reaction>
</comment>
<dbReference type="GO" id="GO:0005886">
    <property type="term" value="C:plasma membrane"/>
    <property type="evidence" value="ECO:0007669"/>
    <property type="project" value="TreeGrafter"/>
</dbReference>